<reference evidence="1 2" key="1">
    <citation type="submission" date="2020-04" db="EMBL/GenBank/DDBJ databases">
        <title>Description of novel Gluconacetobacter.</title>
        <authorList>
            <person name="Sombolestani A."/>
        </authorList>
    </citation>
    <scope>NUCLEOTIDE SEQUENCE [LARGE SCALE GENOMIC DNA]</scope>
    <source>
        <strain evidence="1 2">LMG 22058</strain>
    </source>
</reference>
<name>A0A7W4PME0_9PROT</name>
<proteinExistence type="predicted"/>
<evidence type="ECO:0000313" key="2">
    <source>
        <dbReference type="Proteomes" id="UP000530320"/>
    </source>
</evidence>
<organism evidence="1 2">
    <name type="scientific">Gluconacetobacter dulcium</name>
    <dbReference type="NCBI Taxonomy" id="2729096"/>
    <lineage>
        <taxon>Bacteria</taxon>
        <taxon>Pseudomonadati</taxon>
        <taxon>Pseudomonadota</taxon>
        <taxon>Alphaproteobacteria</taxon>
        <taxon>Acetobacterales</taxon>
        <taxon>Acetobacteraceae</taxon>
        <taxon>Gluconacetobacter</taxon>
    </lineage>
</organism>
<comment type="caution">
    <text evidence="1">The sequence shown here is derived from an EMBL/GenBank/DDBJ whole genome shotgun (WGS) entry which is preliminary data.</text>
</comment>
<gene>
    <name evidence="1" type="ORF">HLH44_20365</name>
</gene>
<sequence length="75" mass="8146">MKRNSSDLALNAARAAARRYGSEAVIFEDLAIGDRFCFAGGSSETICIKIRRKRYSLDGRVCYATATRAVLRAGG</sequence>
<protein>
    <submittedName>
        <fullName evidence="1">Uncharacterized protein</fullName>
    </submittedName>
</protein>
<dbReference type="AlphaFoldDB" id="A0A7W4PME0"/>
<dbReference type="RefSeq" id="WP_183010655.1">
    <property type="nucleotide sequence ID" value="NZ_JABEQP010000029.1"/>
</dbReference>
<accession>A0A7W4PME0</accession>
<dbReference type="EMBL" id="JABEQP010000029">
    <property type="protein sequence ID" value="MBB2199751.1"/>
    <property type="molecule type" value="Genomic_DNA"/>
</dbReference>
<dbReference type="Proteomes" id="UP000530320">
    <property type="component" value="Unassembled WGS sequence"/>
</dbReference>
<evidence type="ECO:0000313" key="1">
    <source>
        <dbReference type="EMBL" id="MBB2199751.1"/>
    </source>
</evidence>